<gene>
    <name evidence="1" type="ORF">GCM10010094_73290</name>
</gene>
<dbReference type="Proteomes" id="UP000637788">
    <property type="component" value="Unassembled WGS sequence"/>
</dbReference>
<name>A0A917VPJ3_9ACTN</name>
<evidence type="ECO:0000313" key="1">
    <source>
        <dbReference type="EMBL" id="GGL01751.1"/>
    </source>
</evidence>
<sequence>MKDILPEGEVLTEVDGTAAGVEEIIQRVVRTGAPVVDVRYRRRCSARWKSRSLSLLSLRAGGRIRCHAVTFHQCGVQDFQSARNSAR</sequence>
<reference evidence="1" key="2">
    <citation type="submission" date="2020-09" db="EMBL/GenBank/DDBJ databases">
        <authorList>
            <person name="Sun Q."/>
            <person name="Ohkuma M."/>
        </authorList>
    </citation>
    <scope>NUCLEOTIDE SEQUENCE</scope>
    <source>
        <strain evidence="1">JCM 3035</strain>
    </source>
</reference>
<protein>
    <submittedName>
        <fullName evidence="1">Uncharacterized protein</fullName>
    </submittedName>
</protein>
<dbReference type="EMBL" id="BMPQ01000027">
    <property type="protein sequence ID" value="GGL01751.1"/>
    <property type="molecule type" value="Genomic_DNA"/>
</dbReference>
<dbReference type="AlphaFoldDB" id="A0A917VPJ3"/>
<reference evidence="1" key="1">
    <citation type="journal article" date="2014" name="Int. J. Syst. Evol. Microbiol.">
        <title>Complete genome sequence of Corynebacterium casei LMG S-19264T (=DSM 44701T), isolated from a smear-ripened cheese.</title>
        <authorList>
            <consortium name="US DOE Joint Genome Institute (JGI-PGF)"/>
            <person name="Walter F."/>
            <person name="Albersmeier A."/>
            <person name="Kalinowski J."/>
            <person name="Ruckert C."/>
        </authorList>
    </citation>
    <scope>NUCLEOTIDE SEQUENCE</scope>
    <source>
        <strain evidence="1">JCM 3035</strain>
    </source>
</reference>
<proteinExistence type="predicted"/>
<accession>A0A917VPJ3</accession>
<comment type="caution">
    <text evidence="1">The sequence shown here is derived from an EMBL/GenBank/DDBJ whole genome shotgun (WGS) entry which is preliminary data.</text>
</comment>
<evidence type="ECO:0000313" key="2">
    <source>
        <dbReference type="Proteomes" id="UP000637788"/>
    </source>
</evidence>
<organism evidence="1 2">
    <name type="scientific">Streptomyces flaveus</name>
    <dbReference type="NCBI Taxonomy" id="66370"/>
    <lineage>
        <taxon>Bacteria</taxon>
        <taxon>Bacillati</taxon>
        <taxon>Actinomycetota</taxon>
        <taxon>Actinomycetes</taxon>
        <taxon>Kitasatosporales</taxon>
        <taxon>Streptomycetaceae</taxon>
        <taxon>Streptomyces</taxon>
        <taxon>Streptomyces aurantiacus group</taxon>
    </lineage>
</organism>
<keyword evidence="2" id="KW-1185">Reference proteome</keyword>